<accession>A0A084VX11</accession>
<proteinExistence type="predicted"/>
<sequence length="83" mass="8944">MLPDAWRSETGVCDGRREKVSKKRKSEEIRVGALALGKTSQSGDPCASKWRIESGRPTREGNGNVSRGLPVPVSSDVRSCSSV</sequence>
<evidence type="ECO:0000313" key="2">
    <source>
        <dbReference type="EMBL" id="KFB42505.1"/>
    </source>
</evidence>
<reference evidence="3" key="2">
    <citation type="submission" date="2020-05" db="UniProtKB">
        <authorList>
            <consortium name="EnsemblMetazoa"/>
        </authorList>
    </citation>
    <scope>IDENTIFICATION</scope>
</reference>
<gene>
    <name evidence="2" type="ORF">ZHAS_00010300</name>
</gene>
<dbReference type="EnsemblMetazoa" id="ASIC010300-RA">
    <property type="protein sequence ID" value="ASIC010300-PA"/>
    <property type="gene ID" value="ASIC010300"/>
</dbReference>
<evidence type="ECO:0000313" key="3">
    <source>
        <dbReference type="EnsemblMetazoa" id="ASIC010300-PA"/>
    </source>
</evidence>
<dbReference type="EMBL" id="KE525195">
    <property type="protein sequence ID" value="KFB42505.1"/>
    <property type="molecule type" value="Genomic_DNA"/>
</dbReference>
<dbReference type="VEuPathDB" id="VectorBase:ASIC010300"/>
<feature type="region of interest" description="Disordered" evidence="1">
    <location>
        <begin position="1"/>
        <end position="26"/>
    </location>
</feature>
<dbReference type="Proteomes" id="UP000030765">
    <property type="component" value="Unassembled WGS sequence"/>
</dbReference>
<feature type="region of interest" description="Disordered" evidence="1">
    <location>
        <begin position="38"/>
        <end position="83"/>
    </location>
</feature>
<dbReference type="AlphaFoldDB" id="A0A084VX11"/>
<feature type="compositionally biased region" description="Basic and acidic residues" evidence="1">
    <location>
        <begin position="50"/>
        <end position="59"/>
    </location>
</feature>
<keyword evidence="4" id="KW-1185">Reference proteome</keyword>
<name>A0A084VX11_ANOSI</name>
<reference evidence="2 4" key="1">
    <citation type="journal article" date="2014" name="BMC Genomics">
        <title>Genome sequence of Anopheles sinensis provides insight into genetics basis of mosquito competence for malaria parasites.</title>
        <authorList>
            <person name="Zhou D."/>
            <person name="Zhang D."/>
            <person name="Ding G."/>
            <person name="Shi L."/>
            <person name="Hou Q."/>
            <person name="Ye Y."/>
            <person name="Xu Y."/>
            <person name="Zhou H."/>
            <person name="Xiong C."/>
            <person name="Li S."/>
            <person name="Yu J."/>
            <person name="Hong S."/>
            <person name="Yu X."/>
            <person name="Zou P."/>
            <person name="Chen C."/>
            <person name="Chang X."/>
            <person name="Wang W."/>
            <person name="Lv Y."/>
            <person name="Sun Y."/>
            <person name="Ma L."/>
            <person name="Shen B."/>
            <person name="Zhu C."/>
        </authorList>
    </citation>
    <scope>NUCLEOTIDE SEQUENCE [LARGE SCALE GENOMIC DNA]</scope>
</reference>
<evidence type="ECO:0000256" key="1">
    <source>
        <dbReference type="SAM" id="MobiDB-lite"/>
    </source>
</evidence>
<evidence type="ECO:0000313" key="4">
    <source>
        <dbReference type="Proteomes" id="UP000030765"/>
    </source>
</evidence>
<organism evidence="2">
    <name type="scientific">Anopheles sinensis</name>
    <name type="common">Mosquito</name>
    <dbReference type="NCBI Taxonomy" id="74873"/>
    <lineage>
        <taxon>Eukaryota</taxon>
        <taxon>Metazoa</taxon>
        <taxon>Ecdysozoa</taxon>
        <taxon>Arthropoda</taxon>
        <taxon>Hexapoda</taxon>
        <taxon>Insecta</taxon>
        <taxon>Pterygota</taxon>
        <taxon>Neoptera</taxon>
        <taxon>Endopterygota</taxon>
        <taxon>Diptera</taxon>
        <taxon>Nematocera</taxon>
        <taxon>Culicoidea</taxon>
        <taxon>Culicidae</taxon>
        <taxon>Anophelinae</taxon>
        <taxon>Anopheles</taxon>
    </lineage>
</organism>
<dbReference type="EMBL" id="ATLV01017829">
    <property type="status" value="NOT_ANNOTATED_CDS"/>
    <property type="molecule type" value="Genomic_DNA"/>
</dbReference>
<protein>
    <submittedName>
        <fullName evidence="2 3">Uncharacterized protein</fullName>
    </submittedName>
</protein>